<dbReference type="GO" id="GO:0005758">
    <property type="term" value="C:mitochondrial intermembrane space"/>
    <property type="evidence" value="ECO:0007669"/>
    <property type="project" value="TreeGrafter"/>
</dbReference>
<evidence type="ECO:0000259" key="8">
    <source>
        <dbReference type="Pfam" id="PF06747"/>
    </source>
</evidence>
<comment type="caution">
    <text evidence="9">The sequence shown here is derived from an EMBL/GenBank/DDBJ whole genome shotgun (WGS) entry which is preliminary data.</text>
</comment>
<dbReference type="PROSITE" id="PS51808">
    <property type="entry name" value="CHCH"/>
    <property type="match status" value="1"/>
</dbReference>
<evidence type="ECO:0000256" key="4">
    <source>
        <dbReference type="ARBA" id="ARBA00037279"/>
    </source>
</evidence>
<proteinExistence type="inferred from homology"/>
<keyword evidence="10" id="KW-1185">Reference proteome</keyword>
<keyword evidence="3" id="KW-1015">Disulfide bond</keyword>
<comment type="function">
    <text evidence="4">Required for the assembly of mitochondrial cytochrome c oxidase.</text>
</comment>
<evidence type="ECO:0000256" key="5">
    <source>
        <dbReference type="ARBA" id="ARBA00038223"/>
    </source>
</evidence>
<dbReference type="InterPro" id="IPR010625">
    <property type="entry name" value="CHCH"/>
</dbReference>
<dbReference type="PANTHER" id="PTHR21107:SF2">
    <property type="entry name" value="CYTOCHROME C OXIDASE ASSEMBLY PROTEIN COX19"/>
    <property type="match status" value="1"/>
</dbReference>
<dbReference type="Pfam" id="PF06747">
    <property type="entry name" value="CHCH"/>
    <property type="match status" value="1"/>
</dbReference>
<feature type="region of interest" description="Disordered" evidence="7">
    <location>
        <begin position="73"/>
        <end position="102"/>
    </location>
</feature>
<protein>
    <recommendedName>
        <fullName evidence="6">Cytochrome c oxidase assembly protein COX19</fullName>
    </recommendedName>
</protein>
<dbReference type="EMBL" id="JARJCW010000004">
    <property type="protein sequence ID" value="KAJ7225884.1"/>
    <property type="molecule type" value="Genomic_DNA"/>
</dbReference>
<evidence type="ECO:0000256" key="1">
    <source>
        <dbReference type="ARBA" id="ARBA00004496"/>
    </source>
</evidence>
<feature type="domain" description="CHCH" evidence="8">
    <location>
        <begin position="31"/>
        <end position="65"/>
    </location>
</feature>
<evidence type="ECO:0000256" key="2">
    <source>
        <dbReference type="ARBA" id="ARBA00022490"/>
    </source>
</evidence>
<feature type="region of interest" description="Disordered" evidence="7">
    <location>
        <begin position="1"/>
        <end position="27"/>
    </location>
</feature>
<dbReference type="InterPro" id="IPR051383">
    <property type="entry name" value="COX19"/>
</dbReference>
<evidence type="ECO:0000256" key="3">
    <source>
        <dbReference type="ARBA" id="ARBA00023157"/>
    </source>
</evidence>
<evidence type="ECO:0000256" key="7">
    <source>
        <dbReference type="SAM" id="MobiDB-lite"/>
    </source>
</evidence>
<evidence type="ECO:0000313" key="10">
    <source>
        <dbReference type="Proteomes" id="UP001219525"/>
    </source>
</evidence>
<dbReference type="AlphaFoldDB" id="A0AAD6YQ03"/>
<feature type="compositionally biased region" description="Polar residues" evidence="7">
    <location>
        <begin position="90"/>
        <end position="102"/>
    </location>
</feature>
<evidence type="ECO:0000313" key="9">
    <source>
        <dbReference type="EMBL" id="KAJ7225884.1"/>
    </source>
</evidence>
<keyword evidence="2" id="KW-0963">Cytoplasm</keyword>
<evidence type="ECO:0000256" key="6">
    <source>
        <dbReference type="ARBA" id="ARBA00039385"/>
    </source>
</evidence>
<dbReference type="InterPro" id="IPR009069">
    <property type="entry name" value="Cys_alpha_HP_mot_SF"/>
</dbReference>
<accession>A0AAD6YQ03</accession>
<reference evidence="9" key="1">
    <citation type="submission" date="2023-03" db="EMBL/GenBank/DDBJ databases">
        <title>Massive genome expansion in bonnet fungi (Mycena s.s.) driven by repeated elements and novel gene families across ecological guilds.</title>
        <authorList>
            <consortium name="Lawrence Berkeley National Laboratory"/>
            <person name="Harder C.B."/>
            <person name="Miyauchi S."/>
            <person name="Viragh M."/>
            <person name="Kuo A."/>
            <person name="Thoen E."/>
            <person name="Andreopoulos B."/>
            <person name="Lu D."/>
            <person name="Skrede I."/>
            <person name="Drula E."/>
            <person name="Henrissat B."/>
            <person name="Morin E."/>
            <person name="Kohler A."/>
            <person name="Barry K."/>
            <person name="LaButti K."/>
            <person name="Morin E."/>
            <person name="Salamov A."/>
            <person name="Lipzen A."/>
            <person name="Mereny Z."/>
            <person name="Hegedus B."/>
            <person name="Baldrian P."/>
            <person name="Stursova M."/>
            <person name="Weitz H."/>
            <person name="Taylor A."/>
            <person name="Grigoriev I.V."/>
            <person name="Nagy L.G."/>
            <person name="Martin F."/>
            <person name="Kauserud H."/>
        </authorList>
    </citation>
    <scope>NUCLEOTIDE SEQUENCE</scope>
    <source>
        <strain evidence="9">9144</strain>
    </source>
</reference>
<gene>
    <name evidence="9" type="ORF">GGX14DRAFT_641610</name>
</gene>
<dbReference type="Proteomes" id="UP001219525">
    <property type="component" value="Unassembled WGS sequence"/>
</dbReference>
<sequence length="102" mass="11548">MSFGRPPSINVGFKPLPPDRGAFPLDHDGECKEQMKLYMTCLRSNSGTSTPCRPMSQNYLDCRMNKGLMERDEWKNLGFETNETKDPEQAPSTQSESNSARE</sequence>
<comment type="similarity">
    <text evidence="5">Belongs to the COX19 family.</text>
</comment>
<comment type="subcellular location">
    <subcellularLocation>
        <location evidence="1">Cytoplasm</location>
    </subcellularLocation>
</comment>
<name>A0AAD6YQ03_9AGAR</name>
<dbReference type="SUPFAM" id="SSF47072">
    <property type="entry name" value="Cysteine alpha-hairpin motif"/>
    <property type="match status" value="1"/>
</dbReference>
<organism evidence="9 10">
    <name type="scientific">Mycena pura</name>
    <dbReference type="NCBI Taxonomy" id="153505"/>
    <lineage>
        <taxon>Eukaryota</taxon>
        <taxon>Fungi</taxon>
        <taxon>Dikarya</taxon>
        <taxon>Basidiomycota</taxon>
        <taxon>Agaricomycotina</taxon>
        <taxon>Agaricomycetes</taxon>
        <taxon>Agaricomycetidae</taxon>
        <taxon>Agaricales</taxon>
        <taxon>Marasmiineae</taxon>
        <taxon>Mycenaceae</taxon>
        <taxon>Mycena</taxon>
    </lineage>
</organism>
<dbReference type="GO" id="GO:0033617">
    <property type="term" value="P:mitochondrial respiratory chain complex IV assembly"/>
    <property type="evidence" value="ECO:0007669"/>
    <property type="project" value="TreeGrafter"/>
</dbReference>
<dbReference type="PANTHER" id="PTHR21107">
    <property type="entry name" value="CYTOCHROME C OXIDASE ASSEMBLY PROTEIN COX19"/>
    <property type="match status" value="1"/>
</dbReference>